<feature type="domain" description="Response regulatory" evidence="5">
    <location>
        <begin position="40"/>
        <end position="155"/>
    </location>
</feature>
<sequence length="823" mass="91479">MAKFSELFKTVAAGKEPPPPLLPDDDASLVEYSETESRFTLLFVDDEEGVLRALRRIFIDENYEILTAESAEKALEILGKHSVHLVVSDHRMPGMTGAQLLKEIKQKWPDTIRIMLTGYADVQSIMGAVREGAVFKFITKPWNDEDLRLTVSLALQQYALIQENKKLKEIAKAQQTKIRNFAGLFDEDKSMLGSILTEAGVIRKDDFAAVLQGKKPGELLVDALVRTSVSTEAKILKTLQNHLGVEFIDLREANITPGVVRCLPRDMCDRHRLIPVRLDGNRLTIAMADPSDIFKIDNISRVLGLKVMPLLSTSSEIQAQLARIYGEGAAAIVSGGGEELDEFGELEPLDEIDIVIEDEEADVSVDELIGSSKVPPIIRVVNAVISEAVRYRASDIHIEPKTKCTVIRYRIDGLLHGKIRIPSDIHAAVVSRVKILAKMDISERRKPQDGRITVKAGTRIVDMRVSTLPTMNGEKVVMRILDKSASIKGLDELGVLPDDMRKLTVLSKKPQGVIISTGPTGSGKTTMLYSLLSAMMDSHKNFETIEEPVEYFLEEANQVAVREKIGLSFAQVLRSTLRQDPDVIMVGEIRDQETADVAFKASLTGHMVLSTLHTNSAVASITRLMDMGIKPYIIASALEGIMAQRLVRRVCEACKTAVPPDRDLLELLRVPADYLNGTVYQGKGCDKCNKTGYRGRIGVFELFVMNDDFRHFISSHYRESELFEMARANGMKTLIEDGIEKVRLGLTTLEELLRVIGPQMVYERACPHCGKMVDAKFLFCPFCGTFKSNCCKGCKMPLEEEWSVCPFCGVEKGTDSLTLMEEI</sequence>
<dbReference type="FunFam" id="3.40.50.300:FF:000398">
    <property type="entry name" value="Type IV pilus assembly ATPase PilB"/>
    <property type="match status" value="1"/>
</dbReference>
<dbReference type="GO" id="GO:0016887">
    <property type="term" value="F:ATP hydrolysis activity"/>
    <property type="evidence" value="ECO:0007669"/>
    <property type="project" value="TreeGrafter"/>
</dbReference>
<dbReference type="PROSITE" id="PS50110">
    <property type="entry name" value="RESPONSE_REGULATORY"/>
    <property type="match status" value="1"/>
</dbReference>
<dbReference type="AlphaFoldDB" id="Q39PZ3"/>
<dbReference type="InterPro" id="IPR011006">
    <property type="entry name" value="CheY-like_superfamily"/>
</dbReference>
<dbReference type="eggNOG" id="COG3437">
    <property type="taxonomic scope" value="Bacteria"/>
</dbReference>
<evidence type="ECO:0000313" key="6">
    <source>
        <dbReference type="EMBL" id="ABB33681.1"/>
    </source>
</evidence>
<evidence type="ECO:0000256" key="4">
    <source>
        <dbReference type="PROSITE-ProRule" id="PRU00169"/>
    </source>
</evidence>
<dbReference type="SUPFAM" id="SSF52172">
    <property type="entry name" value="CheY-like"/>
    <property type="match status" value="1"/>
</dbReference>
<dbReference type="KEGG" id="gme:Gmet_3473"/>
<dbReference type="GO" id="GO:0000160">
    <property type="term" value="P:phosphorelay signal transduction system"/>
    <property type="evidence" value="ECO:0007669"/>
    <property type="project" value="InterPro"/>
</dbReference>
<dbReference type="CDD" id="cd17569">
    <property type="entry name" value="REC_HupR-like"/>
    <property type="match status" value="1"/>
</dbReference>
<name>Q39PZ3_GEOMG</name>
<dbReference type="Gene3D" id="3.30.450.90">
    <property type="match status" value="1"/>
</dbReference>
<comment type="similarity">
    <text evidence="1">Belongs to the GSP E family.</text>
</comment>
<evidence type="ECO:0000256" key="1">
    <source>
        <dbReference type="ARBA" id="ARBA00006611"/>
    </source>
</evidence>
<dbReference type="Gene3D" id="3.30.300.160">
    <property type="entry name" value="Type II secretion system, protein E, N-terminal domain"/>
    <property type="match status" value="1"/>
</dbReference>
<dbReference type="CDD" id="cd01129">
    <property type="entry name" value="PulE-GspE-like"/>
    <property type="match status" value="1"/>
</dbReference>
<dbReference type="SMART" id="SM00448">
    <property type="entry name" value="REC"/>
    <property type="match status" value="1"/>
</dbReference>
<dbReference type="RefSeq" id="WP_004513923.1">
    <property type="nucleotide sequence ID" value="NC_007517.1"/>
</dbReference>
<dbReference type="Gene3D" id="3.40.50.300">
    <property type="entry name" value="P-loop containing nucleotide triphosphate hydrolases"/>
    <property type="match status" value="1"/>
</dbReference>
<dbReference type="eggNOG" id="COG2804">
    <property type="taxonomic scope" value="Bacteria"/>
</dbReference>
<feature type="modified residue" description="4-aspartylphosphate" evidence="4">
    <location>
        <position position="89"/>
    </location>
</feature>
<dbReference type="InterPro" id="IPR037257">
    <property type="entry name" value="T2SS_E_N_sf"/>
</dbReference>
<dbReference type="GO" id="GO:0005886">
    <property type="term" value="C:plasma membrane"/>
    <property type="evidence" value="ECO:0007669"/>
    <property type="project" value="TreeGrafter"/>
</dbReference>
<dbReference type="Proteomes" id="UP000007073">
    <property type="component" value="Chromosome"/>
</dbReference>
<dbReference type="SUPFAM" id="SSF160246">
    <property type="entry name" value="EspE N-terminal domain-like"/>
    <property type="match status" value="1"/>
</dbReference>
<reference evidence="6 7" key="1">
    <citation type="submission" date="2005-10" db="EMBL/GenBank/DDBJ databases">
        <title>Complete sequence of Geobacter metallireducens GS-15.</title>
        <authorList>
            <consortium name="US DOE Joint Genome Institute"/>
            <person name="Copeland A."/>
            <person name="Lucas S."/>
            <person name="Lapidus A."/>
            <person name="Barry K."/>
            <person name="Detter J.C."/>
            <person name="Glavina T."/>
            <person name="Hammon N."/>
            <person name="Israni S."/>
            <person name="Pitluck S."/>
            <person name="Di Bartolo G."/>
            <person name="Chain P."/>
            <person name="Schmutz J."/>
            <person name="Larimer F."/>
            <person name="Land M."/>
            <person name="Kyrpides N."/>
            <person name="Ivanova N."/>
            <person name="Richardson P."/>
        </authorList>
    </citation>
    <scope>NUCLEOTIDE SEQUENCE [LARGE SCALE GENOMIC DNA]</scope>
    <source>
        <strain evidence="7">ATCC 53774 / DSM 7210 / GS-15</strain>
    </source>
</reference>
<dbReference type="InterPro" id="IPR001789">
    <property type="entry name" value="Sig_transdc_resp-reg_receiver"/>
</dbReference>
<proteinExistence type="inferred from homology"/>
<dbReference type="PROSITE" id="PS00662">
    <property type="entry name" value="T2SP_E"/>
    <property type="match status" value="1"/>
</dbReference>
<dbReference type="STRING" id="269799.Gmet_3473"/>
<accession>Q39PZ3</accession>
<protein>
    <submittedName>
        <fullName evidence="6">Response receiver type II secretion system ATPase and double zinc ribbon protein, PulE and DZR domain-containing</fullName>
    </submittedName>
</protein>
<dbReference type="HOGENOM" id="CLU_013446_10_0_7"/>
<reference evidence="6 7" key="2">
    <citation type="journal article" date="2009" name="BMC Microbiol.">
        <title>The genome sequence of Geobacter metallireducens: features of metabolism, physiology and regulation common and dissimilar to Geobacter sulfurreducens.</title>
        <authorList>
            <person name="Aklujkar M."/>
            <person name="Krushkal J."/>
            <person name="DiBartolo G."/>
            <person name="Lapidus A."/>
            <person name="Land M.L."/>
            <person name="Lovley D.R."/>
        </authorList>
    </citation>
    <scope>NUCLEOTIDE SEQUENCE [LARGE SCALE GENOMIC DNA]</scope>
    <source>
        <strain evidence="7">ATCC 53774 / DSM 7210 / GS-15</strain>
    </source>
</reference>
<organism evidence="6 7">
    <name type="scientific">Geobacter metallireducens (strain ATCC 53774 / DSM 7210 / GS-15)</name>
    <dbReference type="NCBI Taxonomy" id="269799"/>
    <lineage>
        <taxon>Bacteria</taxon>
        <taxon>Pseudomonadati</taxon>
        <taxon>Thermodesulfobacteriota</taxon>
        <taxon>Desulfuromonadia</taxon>
        <taxon>Geobacterales</taxon>
        <taxon>Geobacteraceae</taxon>
        <taxon>Geobacter</taxon>
    </lineage>
</organism>
<keyword evidence="4" id="KW-0597">Phosphoprotein</keyword>
<dbReference type="InterPro" id="IPR007831">
    <property type="entry name" value="T2SS_GspE_N"/>
</dbReference>
<dbReference type="PANTHER" id="PTHR30258">
    <property type="entry name" value="TYPE II SECRETION SYSTEM PROTEIN GSPE-RELATED"/>
    <property type="match status" value="1"/>
</dbReference>
<dbReference type="EMBL" id="CP000148">
    <property type="protein sequence ID" value="ABB33681.1"/>
    <property type="molecule type" value="Genomic_DNA"/>
</dbReference>
<dbReference type="PANTHER" id="PTHR30258:SF3">
    <property type="entry name" value="SLL1921 PROTEIN"/>
    <property type="match status" value="1"/>
</dbReference>
<dbReference type="GO" id="GO:0005524">
    <property type="term" value="F:ATP binding"/>
    <property type="evidence" value="ECO:0007669"/>
    <property type="project" value="UniProtKB-KW"/>
</dbReference>
<dbReference type="Gene3D" id="3.40.50.2300">
    <property type="match status" value="1"/>
</dbReference>
<keyword evidence="3" id="KW-0067">ATP-binding</keyword>
<gene>
    <name evidence="6" type="ordered locus">Gmet_3473</name>
</gene>
<keyword evidence="2" id="KW-0547">Nucleotide-binding</keyword>
<dbReference type="InterPro" id="IPR001482">
    <property type="entry name" value="T2SS/T4SS_dom"/>
</dbReference>
<evidence type="ECO:0000256" key="2">
    <source>
        <dbReference type="ARBA" id="ARBA00022741"/>
    </source>
</evidence>
<dbReference type="Pfam" id="PF00437">
    <property type="entry name" value="T2SSE"/>
    <property type="match status" value="1"/>
</dbReference>
<keyword evidence="7" id="KW-1185">Reference proteome</keyword>
<dbReference type="Pfam" id="PF05157">
    <property type="entry name" value="MshEN"/>
    <property type="match status" value="1"/>
</dbReference>
<dbReference type="SUPFAM" id="SSF52540">
    <property type="entry name" value="P-loop containing nucleoside triphosphate hydrolases"/>
    <property type="match status" value="1"/>
</dbReference>
<evidence type="ECO:0000256" key="3">
    <source>
        <dbReference type="ARBA" id="ARBA00022840"/>
    </source>
</evidence>
<dbReference type="Pfam" id="PF00072">
    <property type="entry name" value="Response_reg"/>
    <property type="match status" value="1"/>
</dbReference>
<evidence type="ECO:0000313" key="7">
    <source>
        <dbReference type="Proteomes" id="UP000007073"/>
    </source>
</evidence>
<evidence type="ECO:0000259" key="5">
    <source>
        <dbReference type="PROSITE" id="PS50110"/>
    </source>
</evidence>
<dbReference type="InterPro" id="IPR027417">
    <property type="entry name" value="P-loop_NTPase"/>
</dbReference>